<organism evidence="1 2">
    <name type="scientific">Polarella glacialis</name>
    <name type="common">Dinoflagellate</name>
    <dbReference type="NCBI Taxonomy" id="89957"/>
    <lineage>
        <taxon>Eukaryota</taxon>
        <taxon>Sar</taxon>
        <taxon>Alveolata</taxon>
        <taxon>Dinophyceae</taxon>
        <taxon>Suessiales</taxon>
        <taxon>Suessiaceae</taxon>
        <taxon>Polarella</taxon>
    </lineage>
</organism>
<dbReference type="Gene3D" id="1.25.10.10">
    <property type="entry name" value="Leucine-rich Repeat Variant"/>
    <property type="match status" value="1"/>
</dbReference>
<evidence type="ECO:0000313" key="2">
    <source>
        <dbReference type="Proteomes" id="UP000626109"/>
    </source>
</evidence>
<dbReference type="Proteomes" id="UP000626109">
    <property type="component" value="Unassembled WGS sequence"/>
</dbReference>
<dbReference type="EMBL" id="CAJNNW010024473">
    <property type="protein sequence ID" value="CAE8672664.1"/>
    <property type="molecule type" value="Genomic_DNA"/>
</dbReference>
<comment type="caution">
    <text evidence="1">The sequence shown here is derived from an EMBL/GenBank/DDBJ whole genome shotgun (WGS) entry which is preliminary data.</text>
</comment>
<dbReference type="AlphaFoldDB" id="A0A813JAE9"/>
<reference evidence="1" key="1">
    <citation type="submission" date="2021-02" db="EMBL/GenBank/DDBJ databases">
        <authorList>
            <person name="Dougan E. K."/>
            <person name="Rhodes N."/>
            <person name="Thang M."/>
            <person name="Chan C."/>
        </authorList>
    </citation>
    <scope>NUCLEOTIDE SEQUENCE</scope>
</reference>
<dbReference type="InterPro" id="IPR011989">
    <property type="entry name" value="ARM-like"/>
</dbReference>
<name>A0A813JAE9_POLGL</name>
<dbReference type="SUPFAM" id="SSF48371">
    <property type="entry name" value="ARM repeat"/>
    <property type="match status" value="1"/>
</dbReference>
<accession>A0A813JAE9</accession>
<gene>
    <name evidence="1" type="ORF">PGLA2088_LOCUS18172</name>
</gene>
<protein>
    <submittedName>
        <fullName evidence="1">Uncharacterized protein</fullName>
    </submittedName>
</protein>
<sequence>MAVEDIHPTRPSSSAVRAQATVTVGKTQQEVLADLGLWEGWGRYHSSIPLGPGEELELPPAEDPDPDTVGFAYPLPPVEFNLRNERKFPPPTEEDTFREIFKMLHYTLKENIFSRSYILSVIYNHINSNKRDSPTWQRGFLKANGAKMLLEFWRSPEPAAKDDDFTDRYWVIAITGRMMGTCLESRSRLLKDGLLDCILKGTKDPDEDIRECAVCSLKGLIQHPEGREVVTYSTLLDCLGAAGSL</sequence>
<evidence type="ECO:0000313" key="1">
    <source>
        <dbReference type="EMBL" id="CAE8672664.1"/>
    </source>
</evidence>
<proteinExistence type="predicted"/>
<dbReference type="InterPro" id="IPR016024">
    <property type="entry name" value="ARM-type_fold"/>
</dbReference>